<evidence type="ECO:0000313" key="4">
    <source>
        <dbReference type="Proteomes" id="UP000002208"/>
    </source>
</evidence>
<proteinExistence type="inferred from homology"/>
<evidence type="ECO:0000256" key="1">
    <source>
        <dbReference type="ARBA" id="ARBA00006479"/>
    </source>
</evidence>
<comment type="similarity">
    <text evidence="1">Belongs to the ROK (NagC/XylR) family.</text>
</comment>
<dbReference type="InterPro" id="IPR011991">
    <property type="entry name" value="ArsR-like_HTH"/>
</dbReference>
<dbReference type="CDD" id="cd00090">
    <property type="entry name" value="HTH_ARSR"/>
    <property type="match status" value="1"/>
</dbReference>
<dbReference type="InterPro" id="IPR041614">
    <property type="entry name" value="DprA_WH"/>
</dbReference>
<dbReference type="KEGG" id="ddr:Deide_3p01000"/>
<dbReference type="SUPFAM" id="SSF53067">
    <property type="entry name" value="Actin-like ATPase domain"/>
    <property type="match status" value="1"/>
</dbReference>
<evidence type="ECO:0000259" key="2">
    <source>
        <dbReference type="Pfam" id="PF17782"/>
    </source>
</evidence>
<dbReference type="InterPro" id="IPR036390">
    <property type="entry name" value="WH_DNA-bd_sf"/>
</dbReference>
<dbReference type="InterPro" id="IPR036388">
    <property type="entry name" value="WH-like_DNA-bd_sf"/>
</dbReference>
<dbReference type="Gene3D" id="1.10.10.10">
    <property type="entry name" value="Winged helix-like DNA-binding domain superfamily/Winged helix DNA-binding domain"/>
    <property type="match status" value="1"/>
</dbReference>
<keyword evidence="3" id="KW-0614">Plasmid</keyword>
<keyword evidence="4" id="KW-1185">Reference proteome</keyword>
<dbReference type="PANTHER" id="PTHR18964:SF149">
    <property type="entry name" value="BIFUNCTIONAL UDP-N-ACETYLGLUCOSAMINE 2-EPIMERASE_N-ACETYLMANNOSAMINE KINASE"/>
    <property type="match status" value="1"/>
</dbReference>
<organism evidence="3 4">
    <name type="scientific">Deinococcus deserti (strain DSM 17065 / CIP 109153 / LMG 22923 / VCD115)</name>
    <dbReference type="NCBI Taxonomy" id="546414"/>
    <lineage>
        <taxon>Bacteria</taxon>
        <taxon>Thermotogati</taxon>
        <taxon>Deinococcota</taxon>
        <taxon>Deinococci</taxon>
        <taxon>Deinococcales</taxon>
        <taxon>Deinococcaceae</taxon>
        <taxon>Deinococcus</taxon>
    </lineage>
</organism>
<dbReference type="InterPro" id="IPR000600">
    <property type="entry name" value="ROK"/>
</dbReference>
<dbReference type="OrthoDB" id="9796533at2"/>
<dbReference type="Gene3D" id="3.30.420.40">
    <property type="match status" value="2"/>
</dbReference>
<dbReference type="AlphaFoldDB" id="C1D3G3"/>
<name>C1D3G3_DEIDV</name>
<dbReference type="EMBL" id="CP001117">
    <property type="protein sequence ID" value="ACO48042.1"/>
    <property type="molecule type" value="Genomic_DNA"/>
</dbReference>
<dbReference type="Proteomes" id="UP000002208">
    <property type="component" value="Plasmid 3"/>
</dbReference>
<dbReference type="PANTHER" id="PTHR18964">
    <property type="entry name" value="ROK (REPRESSOR, ORF, KINASE) FAMILY"/>
    <property type="match status" value="1"/>
</dbReference>
<reference evidence="3 4" key="1">
    <citation type="journal article" date="2009" name="PLoS Genet.">
        <title>Alliance of proteomics and genomics to unravel the specificities of Sahara bacterium Deinococcus deserti.</title>
        <authorList>
            <person name="de Groot A."/>
            <person name="Dulermo R."/>
            <person name="Ortet P."/>
            <person name="Blanchard L."/>
            <person name="Guerin P."/>
            <person name="Fernandez B."/>
            <person name="Vacherie B."/>
            <person name="Dossat C."/>
            <person name="Jolivet E."/>
            <person name="Siguier P."/>
            <person name="Chandler M."/>
            <person name="Barakat M."/>
            <person name="Dedieu A."/>
            <person name="Barbe V."/>
            <person name="Heulin T."/>
            <person name="Sommer S."/>
            <person name="Achouak W."/>
            <person name="Armengaud J."/>
        </authorList>
    </citation>
    <scope>NUCLEOTIDE SEQUENCE [LARGE SCALE GENOMIC DNA]</scope>
    <source>
        <strain evidence="4">DSM 17065 / CIP 109153 / LMG 22923 / VCD115</strain>
        <plasmid evidence="4">pDeide3</plasmid>
    </source>
</reference>
<evidence type="ECO:0000313" key="3">
    <source>
        <dbReference type="EMBL" id="ACO48042.1"/>
    </source>
</evidence>
<sequence>MAQHDRPSRSSAASRNAVLNVLKNTKEVTTDELVRRTGISQPTILKVLSALQHEGLIERYRHGEPTGGRPPILYRYSAQAGTILGIEAELPVIRAALMDLAGNTLTTKQWTVDLTLETPQLIDALLSSIQHFADTAIPADTHLQTCGLAVTGFIDQTRGLWIGSARIDILQDIPIQQQLAAVLQRPVHLIHQIDALTLAEPAQHTVFHNQPFLYFDVAEGIGLRLANAGTPVTGMFGNAGLIGHTTVVPDGRRCVCGNHGCLEEYASARAFRRLLRELHDEHPHSALNQLGHPAVLSDAVQLMHLGDEHAKRIVDELVRFLAIGIANAVNVFEVTNVVLGGYIIEGGESLNRQLLHQTRTHLQPILGRNLNLVFSTASRDIAAPLGAAHHALQLATLPTPA</sequence>
<dbReference type="InterPro" id="IPR043129">
    <property type="entry name" value="ATPase_NBD"/>
</dbReference>
<protein>
    <submittedName>
        <fullName evidence="3">Putative transcriptional regulator, ROK family</fullName>
    </submittedName>
</protein>
<gene>
    <name evidence="3" type="ordered locus">Deide_3p01000</name>
</gene>
<geneLocation type="plasmid" evidence="4">
    <name>pDeide3</name>
</geneLocation>
<dbReference type="Pfam" id="PF00480">
    <property type="entry name" value="ROK"/>
    <property type="match status" value="1"/>
</dbReference>
<dbReference type="Pfam" id="PF17782">
    <property type="entry name" value="WHD_DprA"/>
    <property type="match status" value="1"/>
</dbReference>
<dbReference type="SUPFAM" id="SSF46785">
    <property type="entry name" value="Winged helix' DNA-binding domain"/>
    <property type="match status" value="1"/>
</dbReference>
<dbReference type="HOGENOM" id="CLU_036604_13_3_0"/>
<accession>C1D3G3</accession>
<feature type="domain" description="DprA winged helix" evidence="2">
    <location>
        <begin position="4"/>
        <end position="59"/>
    </location>
</feature>